<dbReference type="PANTHER" id="PTHR33643:SF1">
    <property type="entry name" value="UREASE ACCESSORY PROTEIN D"/>
    <property type="match status" value="1"/>
</dbReference>
<evidence type="ECO:0000256" key="1">
    <source>
        <dbReference type="ARBA" id="ARBA00007177"/>
    </source>
</evidence>
<proteinExistence type="inferred from homology"/>
<organism evidence="4 5">
    <name type="scientific">Bifidobacterium catenulatum PV20-2</name>
    <dbReference type="NCBI Taxonomy" id="1447716"/>
    <lineage>
        <taxon>Bacteria</taxon>
        <taxon>Bacillati</taxon>
        <taxon>Actinomycetota</taxon>
        <taxon>Actinomycetes</taxon>
        <taxon>Bifidobacteriales</taxon>
        <taxon>Bifidobacteriaceae</taxon>
        <taxon>Bifidobacterium</taxon>
    </lineage>
</organism>
<sequence>MHSEFRLTTALRHERTKVDDLYFNAPFKLVHPFVDGRHTEFMLSFVGPGFLAGDEARMDCVFGPGTDSTISTQSYEKVLDTAGGSASRIINLTVQGIAKTVFLPLPVIPFQNSDFENAVTAHISPQSTFVYADVVANGRAGMGEQWKMQRYSSKLKVFVDGTSFSELDETPHASTTDAPSTARHRTCPTDSTSHLAFADHTLLEPGRFDYTHMAMWRDYTHNGLMYIHLPELSCNGMEKNGATTLSLTERNTARANQEDALIAKLRDLAKSMRLPGEFGTTRVMDGVVARLLTSRGSDALDFITAASRLVD</sequence>
<evidence type="ECO:0000256" key="3">
    <source>
        <dbReference type="HAMAP-Rule" id="MF_01384"/>
    </source>
</evidence>
<accession>A0A0A7I519</accession>
<dbReference type="HAMAP" id="MF_01384">
    <property type="entry name" value="UreD"/>
    <property type="match status" value="1"/>
</dbReference>
<comment type="subcellular location">
    <subcellularLocation>
        <location evidence="3">Cytoplasm</location>
    </subcellularLocation>
</comment>
<protein>
    <recommendedName>
        <fullName evidence="3">Urease accessory protein UreD</fullName>
    </recommendedName>
</protein>
<comment type="subunit">
    <text evidence="3">UreD, UreF and UreG form a complex that acts as a GTP-hydrolysis-dependent molecular chaperone, activating the urease apoprotein by helping to assemble the nickel containing metallocenter of UreC. The UreE protein probably delivers the nickel.</text>
</comment>
<name>A0A0A7I519_9BIFI</name>
<dbReference type="GO" id="GO:0005737">
    <property type="term" value="C:cytoplasm"/>
    <property type="evidence" value="ECO:0007669"/>
    <property type="project" value="UniProtKB-SubCell"/>
</dbReference>
<evidence type="ECO:0000313" key="5">
    <source>
        <dbReference type="Proteomes" id="UP000030625"/>
    </source>
</evidence>
<gene>
    <name evidence="3" type="primary">ureD</name>
    <name evidence="4" type="ORF">AH68_03565</name>
</gene>
<keyword evidence="3" id="KW-0963">Cytoplasm</keyword>
<dbReference type="AlphaFoldDB" id="A0A0A7I519"/>
<comment type="function">
    <text evidence="3">Required for maturation of urease via the functional incorporation of the urease nickel metallocenter.</text>
</comment>
<reference evidence="4 5" key="1">
    <citation type="journal article" date="2015" name="Genome Announc.">
        <title>Complete and Assembled Genome Sequence of Bifidobacterium kashiwanohense PV20-2, Isolated from the Feces of an Anemic Kenyan Infant.</title>
        <authorList>
            <person name="Vazquez-Gutierrez P."/>
            <person name="Lacroix C."/>
            <person name="Chassard C."/>
            <person name="Klumpp J."/>
            <person name="Jans C."/>
            <person name="Stevens M.J."/>
        </authorList>
    </citation>
    <scope>NUCLEOTIDE SEQUENCE [LARGE SCALE GENOMIC DNA]</scope>
    <source>
        <strain evidence="4 5">PV20-2</strain>
    </source>
</reference>
<keyword evidence="2 3" id="KW-0143">Chaperone</keyword>
<evidence type="ECO:0000256" key="2">
    <source>
        <dbReference type="ARBA" id="ARBA00023186"/>
    </source>
</evidence>
<dbReference type="GO" id="GO:0016151">
    <property type="term" value="F:nickel cation binding"/>
    <property type="evidence" value="ECO:0007669"/>
    <property type="project" value="UniProtKB-UniRule"/>
</dbReference>
<keyword evidence="3" id="KW-0996">Nickel insertion</keyword>
<dbReference type="PANTHER" id="PTHR33643">
    <property type="entry name" value="UREASE ACCESSORY PROTEIN D"/>
    <property type="match status" value="1"/>
</dbReference>
<dbReference type="Pfam" id="PF01774">
    <property type="entry name" value="UreD"/>
    <property type="match status" value="1"/>
</dbReference>
<evidence type="ECO:0000313" key="4">
    <source>
        <dbReference type="EMBL" id="AIZ14290.1"/>
    </source>
</evidence>
<dbReference type="Proteomes" id="UP000030625">
    <property type="component" value="Chromosome"/>
</dbReference>
<dbReference type="KEGG" id="bka:AH68_03565"/>
<dbReference type="STRING" id="1447716.AH68_03565"/>
<dbReference type="HOGENOM" id="CLU_893295_0_0_11"/>
<comment type="similarity">
    <text evidence="1 3">Belongs to the UreD family.</text>
</comment>
<dbReference type="InterPro" id="IPR002669">
    <property type="entry name" value="UreD"/>
</dbReference>
<dbReference type="EMBL" id="CP007456">
    <property type="protein sequence ID" value="AIZ14290.1"/>
    <property type="molecule type" value="Genomic_DNA"/>
</dbReference>
<dbReference type="RefSeq" id="WP_052189133.1">
    <property type="nucleotide sequence ID" value="NZ_CP007456.1"/>
</dbReference>